<dbReference type="NCBIfam" id="TIGR02193">
    <property type="entry name" value="heptsyl_trn_I"/>
    <property type="match status" value="1"/>
</dbReference>
<dbReference type="Gene3D" id="3.40.50.2000">
    <property type="entry name" value="Glycogen Phosphorylase B"/>
    <property type="match status" value="2"/>
</dbReference>
<evidence type="ECO:0000256" key="2">
    <source>
        <dbReference type="ARBA" id="ARBA00004713"/>
    </source>
</evidence>
<dbReference type="InterPro" id="IPR002201">
    <property type="entry name" value="Glyco_trans_9"/>
</dbReference>
<evidence type="ECO:0000313" key="14">
    <source>
        <dbReference type="EMBL" id="EAI8859499.1"/>
    </source>
</evidence>
<keyword evidence="15" id="KW-1185">Reference proteome</keyword>
<dbReference type="SUPFAM" id="SSF53756">
    <property type="entry name" value="UDP-Glycosyltransferase/glycogen phosphorylase"/>
    <property type="match status" value="1"/>
</dbReference>
<dbReference type="AlphaFoldDB" id="A0A5L8LF11"/>
<dbReference type="PANTHER" id="PTHR30160:SF19">
    <property type="entry name" value="LIPOPOLYSACCHARIDE HEPTOSYLTRANSFERASE 1"/>
    <property type="match status" value="1"/>
</dbReference>
<evidence type="ECO:0000256" key="9">
    <source>
        <dbReference type="ARBA" id="ARBA00043995"/>
    </source>
</evidence>
<dbReference type="Pfam" id="PF01075">
    <property type="entry name" value="Glyco_transf_9"/>
    <property type="match status" value="1"/>
</dbReference>
<organism evidence="14 15">
    <name type="scientific">Campylobacter fetus</name>
    <dbReference type="NCBI Taxonomy" id="196"/>
    <lineage>
        <taxon>Bacteria</taxon>
        <taxon>Pseudomonadati</taxon>
        <taxon>Campylobacterota</taxon>
        <taxon>Epsilonproteobacteria</taxon>
        <taxon>Campylobacterales</taxon>
        <taxon>Campylobacteraceae</taxon>
        <taxon>Campylobacter</taxon>
    </lineage>
</organism>
<sequence length="322" mass="36454">MKIAIIKLSSLGDIVHATVVLQFIKKYCEAAEISWFADEKFGSILDSHPDIKEVIKLPLKDKKFVKTYKILSKFRNKFDIIIDLQGLIKSAIVGRILGKNLVGFDKFSAKEPLCSMFYNAKINCDYNENIIIRNLTLASKALNFKFTTSQIDNKIPCFKVNDDNFDFLDKNSKNLLIAPFASEKSKRYDKFKTVINGLKKYNIFISFGSEKEKAEALDLTKNTHAKLLPALSLNRMINLINKVDLVIGNDSGITHIAWAQNRASITIFGNRPSKRNAYKTDKNIVLDAGKKIDAKCIDKSDFCVCDIDPNLVIKEAKRLIDE</sequence>
<name>A0A5L8LF11_CAMFE</name>
<evidence type="ECO:0000256" key="6">
    <source>
        <dbReference type="ARBA" id="ARBA00022679"/>
    </source>
</evidence>
<keyword evidence="4" id="KW-0997">Cell inner membrane</keyword>
<dbReference type="GO" id="GO:0005886">
    <property type="term" value="C:plasma membrane"/>
    <property type="evidence" value="ECO:0007669"/>
    <property type="project" value="UniProtKB-SubCell"/>
</dbReference>
<evidence type="ECO:0000256" key="7">
    <source>
        <dbReference type="ARBA" id="ARBA00022985"/>
    </source>
</evidence>
<dbReference type="GO" id="GO:0008713">
    <property type="term" value="F:ADP-heptose-lipopolysaccharide heptosyltransferase activity"/>
    <property type="evidence" value="ECO:0007669"/>
    <property type="project" value="TreeGrafter"/>
</dbReference>
<dbReference type="Proteomes" id="UP000535509">
    <property type="component" value="Unassembled WGS sequence"/>
</dbReference>
<dbReference type="CDD" id="cd03789">
    <property type="entry name" value="GT9_LPS_heptosyltransferase"/>
    <property type="match status" value="1"/>
</dbReference>
<evidence type="ECO:0000256" key="11">
    <source>
        <dbReference type="ARBA" id="ARBA00044190"/>
    </source>
</evidence>
<dbReference type="GO" id="GO:0005829">
    <property type="term" value="C:cytosol"/>
    <property type="evidence" value="ECO:0007669"/>
    <property type="project" value="TreeGrafter"/>
</dbReference>
<evidence type="ECO:0000256" key="12">
    <source>
        <dbReference type="ARBA" id="ARBA00044330"/>
    </source>
</evidence>
<protein>
    <recommendedName>
        <fullName evidence="11">Lipopolysaccharide heptosyltransferase 1</fullName>
        <ecNumber evidence="10">2.4.99.23</ecNumber>
    </recommendedName>
    <alternativeName>
        <fullName evidence="12">ADP-heptose:lipopolysaccharide heptosyltransferase I</fullName>
    </alternativeName>
</protein>
<comment type="caution">
    <text evidence="14">The sequence shown here is derived from an EMBL/GenBank/DDBJ whole genome shotgun (WGS) entry which is preliminary data.</text>
</comment>
<comment type="subcellular location">
    <subcellularLocation>
        <location evidence="1">Cell inner membrane</location>
        <topology evidence="1">Peripheral membrane protein</topology>
        <orientation evidence="1">Cytoplasmic side</orientation>
    </subcellularLocation>
</comment>
<keyword evidence="8" id="KW-0472">Membrane</keyword>
<dbReference type="GeneID" id="61065216"/>
<evidence type="ECO:0000256" key="8">
    <source>
        <dbReference type="ARBA" id="ARBA00023136"/>
    </source>
</evidence>
<comment type="pathway">
    <text evidence="2">Bacterial outer membrane biogenesis; LPS core biosynthesis.</text>
</comment>
<comment type="catalytic activity">
    <reaction evidence="13">
        <text>an alpha-Kdo-(2-&gt;4)-alpha-Kdo-(2-&gt;6)-lipid A + ADP-L-glycero-beta-D-manno-heptose = an L-alpha-D-Hep-(1-&gt;5)-[alpha-Kdo-(2-&gt;4)]-alpha-Kdo-(2-&gt;6)-lipid A + ADP + H(+)</text>
        <dbReference type="Rhea" id="RHEA:74067"/>
        <dbReference type="ChEBI" id="CHEBI:15378"/>
        <dbReference type="ChEBI" id="CHEBI:61506"/>
        <dbReference type="ChEBI" id="CHEBI:176431"/>
        <dbReference type="ChEBI" id="CHEBI:193068"/>
        <dbReference type="ChEBI" id="CHEBI:456216"/>
        <dbReference type="EC" id="2.4.99.23"/>
    </reaction>
</comment>
<dbReference type="InterPro" id="IPR011908">
    <property type="entry name" value="LipoPS_heptosylTferase-I"/>
</dbReference>
<dbReference type="InterPro" id="IPR051199">
    <property type="entry name" value="LPS_LOS_Heptosyltrfase"/>
</dbReference>
<proteinExistence type="inferred from homology"/>
<evidence type="ECO:0000256" key="3">
    <source>
        <dbReference type="ARBA" id="ARBA00022475"/>
    </source>
</evidence>
<evidence type="ECO:0000256" key="4">
    <source>
        <dbReference type="ARBA" id="ARBA00022519"/>
    </source>
</evidence>
<dbReference type="GO" id="GO:0009244">
    <property type="term" value="P:lipopolysaccharide core region biosynthetic process"/>
    <property type="evidence" value="ECO:0007669"/>
    <property type="project" value="InterPro"/>
</dbReference>
<dbReference type="EC" id="2.4.99.23" evidence="10"/>
<gene>
    <name evidence="14" type="primary">waaC</name>
    <name evidence="14" type="ORF">CX802_06645</name>
</gene>
<accession>A0A5L8LF11</accession>
<evidence type="ECO:0000313" key="15">
    <source>
        <dbReference type="Proteomes" id="UP000535509"/>
    </source>
</evidence>
<comment type="similarity">
    <text evidence="9">Belongs to the glycosyltransferase 9 family.</text>
</comment>
<keyword evidence="5" id="KW-0328">Glycosyltransferase</keyword>
<evidence type="ECO:0000256" key="13">
    <source>
        <dbReference type="ARBA" id="ARBA00049201"/>
    </source>
</evidence>
<keyword evidence="3" id="KW-1003">Cell membrane</keyword>
<reference evidence="14 15" key="1">
    <citation type="submission" date="2018-06" db="EMBL/GenBank/DDBJ databases">
        <authorList>
            <consortium name="PulseNet: The National Subtyping Network for Foodborne Disease Surveillance"/>
            <person name="Tarr C.L."/>
            <person name="Trees E."/>
            <person name="Katz L.S."/>
            <person name="Carleton-Romer H.A."/>
            <person name="Stroika S."/>
            <person name="Kucerova Z."/>
            <person name="Roache K.F."/>
            <person name="Sabol A.L."/>
            <person name="Besser J."/>
            <person name="Gerner-Smidt P."/>
        </authorList>
    </citation>
    <scope>NUCLEOTIDE SEQUENCE [LARGE SCALE GENOMIC DNA]</scope>
    <source>
        <strain evidence="14 15">PNUSAC001503</strain>
    </source>
</reference>
<dbReference type="EMBL" id="AABTCC010000019">
    <property type="protein sequence ID" value="EAI8859499.1"/>
    <property type="molecule type" value="Genomic_DNA"/>
</dbReference>
<evidence type="ECO:0000256" key="10">
    <source>
        <dbReference type="ARBA" id="ARBA00044041"/>
    </source>
</evidence>
<dbReference type="OMA" id="ITHLAWA"/>
<dbReference type="RefSeq" id="WP_011732191.1">
    <property type="nucleotide sequence ID" value="NZ_AACCWO020000007.1"/>
</dbReference>
<dbReference type="PANTHER" id="PTHR30160">
    <property type="entry name" value="TETRAACYLDISACCHARIDE 4'-KINASE-RELATED"/>
    <property type="match status" value="1"/>
</dbReference>
<evidence type="ECO:0000256" key="5">
    <source>
        <dbReference type="ARBA" id="ARBA00022676"/>
    </source>
</evidence>
<evidence type="ECO:0000256" key="1">
    <source>
        <dbReference type="ARBA" id="ARBA00004515"/>
    </source>
</evidence>
<keyword evidence="7" id="KW-0448">Lipopolysaccharide biosynthesis</keyword>
<keyword evidence="6 14" id="KW-0808">Transferase</keyword>